<sequence length="224" mass="24229">MLDAIYRGARGRISTLAAGLDADQLRVPVPATPGWTVHDVLAHLVGGAADLAAARLDGAPGESWTARHVAERRTRPVAELLDEWAAAAPAVEADLVGQKFVGANLAADAVCHEADLHEALGLPRTDRDHWQPLLEVMGNLPGRRLRDTATLLIHDELGRQWRCGTGEAVITLRADGYELLRGLFTRRSRRQIAAWDWSPAPSAQLLEGFGAFGHRDDDQPIPAA</sequence>
<keyword evidence="3" id="KW-1185">Reference proteome</keyword>
<feature type="domain" description="Mycothiol-dependent maleylpyruvate isomerase metal-binding" evidence="1">
    <location>
        <begin position="8"/>
        <end position="94"/>
    </location>
</feature>
<keyword evidence="2" id="KW-0413">Isomerase</keyword>
<dbReference type="InterPro" id="IPR024344">
    <property type="entry name" value="MDMPI_metal-binding"/>
</dbReference>
<dbReference type="Pfam" id="PF11716">
    <property type="entry name" value="MDMPI_N"/>
    <property type="match status" value="1"/>
</dbReference>
<evidence type="ECO:0000313" key="2">
    <source>
        <dbReference type="EMBL" id="MEB3033664.1"/>
    </source>
</evidence>
<organism evidence="2 3">
    <name type="scientific">[Mycobacterium] nativiensis</name>
    <dbReference type="NCBI Taxonomy" id="2855503"/>
    <lineage>
        <taxon>Bacteria</taxon>
        <taxon>Bacillati</taxon>
        <taxon>Actinomycetota</taxon>
        <taxon>Actinomycetes</taxon>
        <taxon>Mycobacteriales</taxon>
        <taxon>Mycobacteriaceae</taxon>
        <taxon>Mycolicibacter</taxon>
    </lineage>
</organism>
<evidence type="ECO:0000259" key="1">
    <source>
        <dbReference type="Pfam" id="PF11716"/>
    </source>
</evidence>
<dbReference type="EMBL" id="JAYJJU010000021">
    <property type="protein sequence ID" value="MEB3033664.1"/>
    <property type="molecule type" value="Genomic_DNA"/>
</dbReference>
<dbReference type="GO" id="GO:0016853">
    <property type="term" value="F:isomerase activity"/>
    <property type="evidence" value="ECO:0007669"/>
    <property type="project" value="UniProtKB-KW"/>
</dbReference>
<gene>
    <name evidence="2" type="ORF">KV113_19075</name>
</gene>
<protein>
    <submittedName>
        <fullName evidence="2">Maleylpyruvate isomerase family mycothiol-dependent enzyme</fullName>
    </submittedName>
</protein>
<comment type="caution">
    <text evidence="2">The sequence shown here is derived from an EMBL/GenBank/DDBJ whole genome shotgun (WGS) entry which is preliminary data.</text>
</comment>
<dbReference type="Gene3D" id="1.20.120.450">
    <property type="entry name" value="dinb family like domain"/>
    <property type="match status" value="1"/>
</dbReference>
<accession>A0ABU5Y095</accession>
<proteinExistence type="predicted"/>
<dbReference type="InterPro" id="IPR017517">
    <property type="entry name" value="Maleyloyr_isom"/>
</dbReference>
<dbReference type="Proteomes" id="UP001298593">
    <property type="component" value="Unassembled WGS sequence"/>
</dbReference>
<evidence type="ECO:0000313" key="3">
    <source>
        <dbReference type="Proteomes" id="UP001298593"/>
    </source>
</evidence>
<dbReference type="RefSeq" id="WP_224974461.1">
    <property type="nucleotide sequence ID" value="NZ_JAYJJU010000021.1"/>
</dbReference>
<dbReference type="NCBIfam" id="TIGR03083">
    <property type="entry name" value="maleylpyruvate isomerase family mycothiol-dependent enzyme"/>
    <property type="match status" value="1"/>
</dbReference>
<name>A0ABU5Y095_9MYCO</name>
<dbReference type="InterPro" id="IPR034660">
    <property type="entry name" value="DinB/YfiT-like"/>
</dbReference>
<reference evidence="2 3" key="1">
    <citation type="submission" date="2023-12" db="EMBL/GenBank/DDBJ databases">
        <title>Description of new species of Mycobacterium terrae complex isolated from sewage at the Sao Paulo Zoological Park Foundation in Brazil.</title>
        <authorList>
            <person name="Romagnoli C.L."/>
            <person name="Conceicao E.C."/>
            <person name="Machado E."/>
            <person name="Barreto L.B.P.F."/>
            <person name="Sharma A."/>
            <person name="Silva N.M."/>
            <person name="Marques L.E."/>
            <person name="Juliana M.A."/>
            <person name="Lourenco M.C.S."/>
            <person name="Digiampietri L.A."/>
            <person name="Suffys P.N."/>
            <person name="Viana-Niero C."/>
        </authorList>
    </citation>
    <scope>NUCLEOTIDE SEQUENCE [LARGE SCALE GENOMIC DNA]</scope>
    <source>
        <strain evidence="2 3">MYC340</strain>
    </source>
</reference>
<dbReference type="SUPFAM" id="SSF109854">
    <property type="entry name" value="DinB/YfiT-like putative metalloenzymes"/>
    <property type="match status" value="1"/>
</dbReference>